<protein>
    <submittedName>
        <fullName evidence="7">RNA polymerase sigma-70 factor (ECF subfamily)</fullName>
    </submittedName>
</protein>
<dbReference type="InterPro" id="IPR007627">
    <property type="entry name" value="RNA_pol_sigma70_r2"/>
</dbReference>
<evidence type="ECO:0000259" key="5">
    <source>
        <dbReference type="Pfam" id="PF04542"/>
    </source>
</evidence>
<dbReference type="Gene3D" id="1.10.10.10">
    <property type="entry name" value="Winged helix-like DNA-binding domain superfamily/Winged helix DNA-binding domain"/>
    <property type="match status" value="1"/>
</dbReference>
<accession>A0ABT9Q3L9</accession>
<dbReference type="InterPro" id="IPR013325">
    <property type="entry name" value="RNA_pol_sigma_r2"/>
</dbReference>
<feature type="domain" description="RNA polymerase sigma-70 region 2" evidence="5">
    <location>
        <begin position="4"/>
        <end position="71"/>
    </location>
</feature>
<dbReference type="InterPro" id="IPR013249">
    <property type="entry name" value="RNA_pol_sigma70_r4_t2"/>
</dbReference>
<evidence type="ECO:0000256" key="2">
    <source>
        <dbReference type="ARBA" id="ARBA00023015"/>
    </source>
</evidence>
<reference evidence="7 8" key="1">
    <citation type="submission" date="2023-07" db="EMBL/GenBank/DDBJ databases">
        <title>Sorghum-associated microbial communities from plants grown in Nebraska, USA.</title>
        <authorList>
            <person name="Schachtman D."/>
        </authorList>
    </citation>
    <scope>NUCLEOTIDE SEQUENCE [LARGE SCALE GENOMIC DNA]</scope>
    <source>
        <strain evidence="7 8">DS1307</strain>
    </source>
</reference>
<dbReference type="InterPro" id="IPR036388">
    <property type="entry name" value="WH-like_DNA-bd_sf"/>
</dbReference>
<dbReference type="Pfam" id="PF08281">
    <property type="entry name" value="Sigma70_r4_2"/>
    <property type="match status" value="1"/>
</dbReference>
<gene>
    <name evidence="7" type="ORF">J2T09_005467</name>
</gene>
<evidence type="ECO:0000313" key="7">
    <source>
        <dbReference type="EMBL" id="MDP9840679.1"/>
    </source>
</evidence>
<evidence type="ECO:0000256" key="3">
    <source>
        <dbReference type="ARBA" id="ARBA00023082"/>
    </source>
</evidence>
<sequence>MNILFRRHADGIARALRRRGVNNETAADLTQDTFARVLARPPLAATQNHNPQGYLYQAARNICINHQRREALIETVGLDDEEAINLADPSPSPERIVHSRQSLMRTYQALGELPERTRQAFEMHRLGERTIAEIAEELGISNTRAWSLVREAYKHLIGRVDIS</sequence>
<dbReference type="SUPFAM" id="SSF88659">
    <property type="entry name" value="Sigma3 and sigma4 domains of RNA polymerase sigma factors"/>
    <property type="match status" value="1"/>
</dbReference>
<dbReference type="InterPro" id="IPR014284">
    <property type="entry name" value="RNA_pol_sigma-70_dom"/>
</dbReference>
<keyword evidence="8" id="KW-1185">Reference proteome</keyword>
<keyword evidence="2" id="KW-0805">Transcription regulation</keyword>
<evidence type="ECO:0000256" key="4">
    <source>
        <dbReference type="ARBA" id="ARBA00023163"/>
    </source>
</evidence>
<comment type="caution">
    <text evidence="7">The sequence shown here is derived from an EMBL/GenBank/DDBJ whole genome shotgun (WGS) entry which is preliminary data.</text>
</comment>
<feature type="domain" description="RNA polymerase sigma factor 70 region 4 type 2" evidence="6">
    <location>
        <begin position="105"/>
        <end position="156"/>
    </location>
</feature>
<proteinExistence type="inferred from homology"/>
<dbReference type="Pfam" id="PF04542">
    <property type="entry name" value="Sigma70_r2"/>
    <property type="match status" value="1"/>
</dbReference>
<dbReference type="NCBIfam" id="TIGR02937">
    <property type="entry name" value="sigma70-ECF"/>
    <property type="match status" value="1"/>
</dbReference>
<dbReference type="PANTHER" id="PTHR43133">
    <property type="entry name" value="RNA POLYMERASE ECF-TYPE SIGMA FACTO"/>
    <property type="match status" value="1"/>
</dbReference>
<dbReference type="Proteomes" id="UP001241472">
    <property type="component" value="Unassembled WGS sequence"/>
</dbReference>
<organism evidence="7 8">
    <name type="scientific">Neorhizobium huautlense</name>
    <dbReference type="NCBI Taxonomy" id="67774"/>
    <lineage>
        <taxon>Bacteria</taxon>
        <taxon>Pseudomonadati</taxon>
        <taxon>Pseudomonadota</taxon>
        <taxon>Alphaproteobacteria</taxon>
        <taxon>Hyphomicrobiales</taxon>
        <taxon>Rhizobiaceae</taxon>
        <taxon>Rhizobium/Agrobacterium group</taxon>
        <taxon>Neorhizobium</taxon>
    </lineage>
</organism>
<dbReference type="SUPFAM" id="SSF88946">
    <property type="entry name" value="Sigma2 domain of RNA polymerase sigma factors"/>
    <property type="match status" value="1"/>
</dbReference>
<dbReference type="PANTHER" id="PTHR43133:SF63">
    <property type="entry name" value="RNA POLYMERASE SIGMA FACTOR FECI-RELATED"/>
    <property type="match status" value="1"/>
</dbReference>
<evidence type="ECO:0000259" key="6">
    <source>
        <dbReference type="Pfam" id="PF08281"/>
    </source>
</evidence>
<name>A0ABT9Q3L9_9HYPH</name>
<evidence type="ECO:0000256" key="1">
    <source>
        <dbReference type="ARBA" id="ARBA00010641"/>
    </source>
</evidence>
<dbReference type="Gene3D" id="1.10.1740.10">
    <property type="match status" value="1"/>
</dbReference>
<comment type="similarity">
    <text evidence="1">Belongs to the sigma-70 factor family. ECF subfamily.</text>
</comment>
<evidence type="ECO:0000313" key="8">
    <source>
        <dbReference type="Proteomes" id="UP001241472"/>
    </source>
</evidence>
<dbReference type="InterPro" id="IPR039425">
    <property type="entry name" value="RNA_pol_sigma-70-like"/>
</dbReference>
<keyword evidence="3" id="KW-0731">Sigma factor</keyword>
<dbReference type="InterPro" id="IPR013324">
    <property type="entry name" value="RNA_pol_sigma_r3/r4-like"/>
</dbReference>
<dbReference type="EMBL" id="JAUSRF010000033">
    <property type="protein sequence ID" value="MDP9840679.1"/>
    <property type="molecule type" value="Genomic_DNA"/>
</dbReference>
<dbReference type="RefSeq" id="WP_306840171.1">
    <property type="nucleotide sequence ID" value="NZ_JAUSRF010000033.1"/>
</dbReference>
<keyword evidence="4" id="KW-0804">Transcription</keyword>